<evidence type="ECO:0000313" key="2">
    <source>
        <dbReference type="EMBL" id="KPI85162.1"/>
    </source>
</evidence>
<proteinExistence type="predicted"/>
<organism evidence="2 3">
    <name type="scientific">Leptomonas seymouri</name>
    <dbReference type="NCBI Taxonomy" id="5684"/>
    <lineage>
        <taxon>Eukaryota</taxon>
        <taxon>Discoba</taxon>
        <taxon>Euglenozoa</taxon>
        <taxon>Kinetoplastea</taxon>
        <taxon>Metakinetoplastina</taxon>
        <taxon>Trypanosomatida</taxon>
        <taxon>Trypanosomatidae</taxon>
        <taxon>Leishmaniinae</taxon>
        <taxon>Leptomonas</taxon>
    </lineage>
</organism>
<evidence type="ECO:0000256" key="1">
    <source>
        <dbReference type="SAM" id="MobiDB-lite"/>
    </source>
</evidence>
<comment type="caution">
    <text evidence="2">The sequence shown here is derived from an EMBL/GenBank/DDBJ whole genome shotgun (WGS) entry which is preliminary data.</text>
</comment>
<feature type="compositionally biased region" description="Low complexity" evidence="1">
    <location>
        <begin position="378"/>
        <end position="390"/>
    </location>
</feature>
<dbReference type="EMBL" id="LJSK01000205">
    <property type="protein sequence ID" value="KPI85162.1"/>
    <property type="molecule type" value="Genomic_DNA"/>
</dbReference>
<evidence type="ECO:0000313" key="3">
    <source>
        <dbReference type="Proteomes" id="UP000038009"/>
    </source>
</evidence>
<reference evidence="2 3" key="1">
    <citation type="journal article" date="2015" name="PLoS Pathog.">
        <title>Leptomonas seymouri: Adaptations to the Dixenous Life Cycle Analyzed by Genome Sequencing, Transcriptome Profiling and Co-infection with Leishmania donovani.</title>
        <authorList>
            <person name="Kraeva N."/>
            <person name="Butenko A."/>
            <person name="Hlavacova J."/>
            <person name="Kostygov A."/>
            <person name="Myskova J."/>
            <person name="Grybchuk D."/>
            <person name="Lestinova T."/>
            <person name="Votypka J."/>
            <person name="Volf P."/>
            <person name="Opperdoes F."/>
            <person name="Flegontov P."/>
            <person name="Lukes J."/>
            <person name="Yurchenko V."/>
        </authorList>
    </citation>
    <scope>NUCLEOTIDE SEQUENCE [LARGE SCALE GENOMIC DNA]</scope>
    <source>
        <strain evidence="2 3">ATCC 30220</strain>
    </source>
</reference>
<sequence>MISGPFFFLRKSNESNFCRMRCQNKHSKNGQLPSSGPSDGQNLLNGTLSQPSGWHQSGEMYYKRRDIPSVRPLPIHSPAISVNNRSEERYVDPSCKTDFIASGVLPLRRSPGSISSSFRSVVSLAPSSLRYVGFTPARNHLSVERLGYASLPRPQQFPVSQPVHGSSARFKVRTPSTPEESIKSHSVPLHPLLKQALLLTTSSEVEDRLTVCQKEIDGFDDILALFSVAKEVEAVRVAAFDMFELEIESRRTLHAQQKRERHVLWYLFLENYNNAVLSQEVRALQLGDGKLAIKQAGSLLRSRSTSLHQQSHKLFYSKCKRSGSSPPRGSVCSVNVEDVAHASATSAKHQPSYPANRTPRGTSPRMSSEKENANSRASTSSSYSTSTSSSPLRVEPCFSRTIESLDVAGERILPPRREDEVAIESALDSRIARQQLLLASGYVKRSHLAAPLFPRRLSPK</sequence>
<accession>A0A0N1PCB3</accession>
<dbReference type="VEuPathDB" id="TriTrypDB:Lsey_0205_0120"/>
<protein>
    <submittedName>
        <fullName evidence="2">Uncharacterized protein</fullName>
    </submittedName>
</protein>
<keyword evidence="3" id="KW-1185">Reference proteome</keyword>
<dbReference type="OMA" id="EMFHIER"/>
<dbReference type="AlphaFoldDB" id="A0A0N1PCB3"/>
<feature type="region of interest" description="Disordered" evidence="1">
    <location>
        <begin position="25"/>
        <end position="55"/>
    </location>
</feature>
<name>A0A0N1PCB3_LEPSE</name>
<gene>
    <name evidence="2" type="ORF">ABL78_5787</name>
</gene>
<dbReference type="Proteomes" id="UP000038009">
    <property type="component" value="Unassembled WGS sequence"/>
</dbReference>
<dbReference type="OrthoDB" id="266171at2759"/>
<feature type="compositionally biased region" description="Polar residues" evidence="1">
    <location>
        <begin position="29"/>
        <end position="55"/>
    </location>
</feature>
<feature type="compositionally biased region" description="Polar residues" evidence="1">
    <location>
        <begin position="343"/>
        <end position="366"/>
    </location>
</feature>
<feature type="region of interest" description="Disordered" evidence="1">
    <location>
        <begin position="343"/>
        <end position="393"/>
    </location>
</feature>